<dbReference type="GO" id="GO:0046872">
    <property type="term" value="F:metal ion binding"/>
    <property type="evidence" value="ECO:0007669"/>
    <property type="project" value="UniProtKB-KW"/>
</dbReference>
<dbReference type="RefSeq" id="WP_042748761.1">
    <property type="nucleotide sequence ID" value="NZ_AZSI01000140.1"/>
</dbReference>
<dbReference type="GO" id="GO:0003677">
    <property type="term" value="F:DNA binding"/>
    <property type="evidence" value="ECO:0007669"/>
    <property type="project" value="UniProtKB-KW"/>
</dbReference>
<evidence type="ECO:0000256" key="2">
    <source>
        <dbReference type="ARBA" id="ARBA00009446"/>
    </source>
</evidence>
<evidence type="ECO:0000256" key="11">
    <source>
        <dbReference type="ARBA" id="ARBA00032235"/>
    </source>
</evidence>
<dbReference type="SUPFAM" id="SSF56712">
    <property type="entry name" value="Prokaryotic type I DNA topoisomerase"/>
    <property type="match status" value="1"/>
</dbReference>
<evidence type="ECO:0000256" key="6">
    <source>
        <dbReference type="ARBA" id="ARBA00023029"/>
    </source>
</evidence>
<dbReference type="GO" id="GO:0006281">
    <property type="term" value="P:DNA repair"/>
    <property type="evidence" value="ECO:0007669"/>
    <property type="project" value="TreeGrafter"/>
</dbReference>
<dbReference type="AlphaFoldDB" id="A0A084A8P3"/>
<dbReference type="InterPro" id="IPR003602">
    <property type="entry name" value="Topo_IA_DNA-bd_dom"/>
</dbReference>
<dbReference type="GO" id="GO:0003917">
    <property type="term" value="F:DNA topoisomerase type I (single strand cut, ATP-independent) activity"/>
    <property type="evidence" value="ECO:0007669"/>
    <property type="project" value="UniProtKB-EC"/>
</dbReference>
<evidence type="ECO:0000256" key="9">
    <source>
        <dbReference type="ARBA" id="ARBA00030003"/>
    </source>
</evidence>
<dbReference type="PROSITE" id="PS52039">
    <property type="entry name" value="TOPO_IA_2"/>
    <property type="match status" value="1"/>
</dbReference>
<evidence type="ECO:0000256" key="8">
    <source>
        <dbReference type="ARBA" id="ARBA00023235"/>
    </source>
</evidence>
<dbReference type="PANTHER" id="PTHR11390">
    <property type="entry name" value="PROKARYOTIC DNA TOPOISOMERASE"/>
    <property type="match status" value="1"/>
</dbReference>
<keyword evidence="7" id="KW-0238">DNA-binding</keyword>
<evidence type="ECO:0000313" key="16">
    <source>
        <dbReference type="Proteomes" id="UP000028401"/>
    </source>
</evidence>
<dbReference type="InterPro" id="IPR013825">
    <property type="entry name" value="Topo_IA_cen_sub2"/>
</dbReference>
<evidence type="ECO:0000259" key="13">
    <source>
        <dbReference type="PROSITE" id="PS50880"/>
    </source>
</evidence>
<dbReference type="PATRIC" id="fig|1415168.3.peg.2268"/>
<dbReference type="InterPro" id="IPR005738">
    <property type="entry name" value="TopoIII"/>
</dbReference>
<dbReference type="InterPro" id="IPR034144">
    <property type="entry name" value="TOPRIM_TopoIII"/>
</dbReference>
<evidence type="ECO:0000256" key="10">
    <source>
        <dbReference type="ARBA" id="ARBA00031985"/>
    </source>
</evidence>
<dbReference type="PRINTS" id="PR00417">
    <property type="entry name" value="PRTPISMRASEI"/>
</dbReference>
<dbReference type="Gene3D" id="3.40.50.140">
    <property type="match status" value="1"/>
</dbReference>
<dbReference type="EC" id="5.6.2.1" evidence="3"/>
<dbReference type="Gene3D" id="2.70.20.10">
    <property type="entry name" value="Topoisomerase I, domain 3"/>
    <property type="match status" value="1"/>
</dbReference>
<dbReference type="InterPro" id="IPR013824">
    <property type="entry name" value="Topo_IA_cen_sub1"/>
</dbReference>
<dbReference type="InterPro" id="IPR025589">
    <property type="entry name" value="Toprim_C_rpt"/>
</dbReference>
<dbReference type="EMBL" id="AZSI01000140">
    <property type="protein sequence ID" value="KEY61672.1"/>
    <property type="molecule type" value="Genomic_DNA"/>
</dbReference>
<dbReference type="GO" id="GO:0006310">
    <property type="term" value="P:DNA recombination"/>
    <property type="evidence" value="ECO:0007669"/>
    <property type="project" value="TreeGrafter"/>
</dbReference>
<proteinExistence type="inferred from homology"/>
<keyword evidence="4" id="KW-0479">Metal-binding</keyword>
<dbReference type="SMART" id="SM00437">
    <property type="entry name" value="TOP1Ac"/>
    <property type="match status" value="1"/>
</dbReference>
<dbReference type="InterPro" id="IPR023406">
    <property type="entry name" value="Topo_IA_AS"/>
</dbReference>
<dbReference type="Gene3D" id="1.10.460.10">
    <property type="entry name" value="Topoisomerase I, domain 2"/>
    <property type="match status" value="1"/>
</dbReference>
<dbReference type="Gene3D" id="1.10.290.10">
    <property type="entry name" value="Topoisomerase I, domain 4"/>
    <property type="match status" value="1"/>
</dbReference>
<dbReference type="PROSITE" id="PS50880">
    <property type="entry name" value="TOPRIM"/>
    <property type="match status" value="1"/>
</dbReference>
<evidence type="ECO:0000256" key="1">
    <source>
        <dbReference type="ARBA" id="ARBA00000213"/>
    </source>
</evidence>
<reference evidence="15 16" key="1">
    <citation type="submission" date="2014-06" db="EMBL/GenBank/DDBJ databases">
        <title>Draft genome sequence of the putrescine producing strain Lactococcus lactis subsp cremoris GE214.</title>
        <authorList>
            <person name="Ladero V."/>
            <person name="Linares D.M."/>
            <person name="del Rio B."/>
            <person name="Mayo B."/>
            <person name="Martin M.C."/>
            <person name="Fernandez M."/>
            <person name="Alvarez M.A."/>
        </authorList>
    </citation>
    <scope>NUCLEOTIDE SEQUENCE [LARGE SCALE GENOMIC DNA]</scope>
    <source>
        <strain evidence="15 16">GE214</strain>
    </source>
</reference>
<feature type="domain" description="Topo IA-type catalytic" evidence="14">
    <location>
        <begin position="159"/>
        <end position="602"/>
    </location>
</feature>
<dbReference type="Pfam" id="PF01131">
    <property type="entry name" value="Topoisom_bac"/>
    <property type="match status" value="1"/>
</dbReference>
<dbReference type="NCBIfam" id="TIGR01056">
    <property type="entry name" value="topB"/>
    <property type="match status" value="1"/>
</dbReference>
<dbReference type="SMART" id="SM00436">
    <property type="entry name" value="TOP1Bc"/>
    <property type="match status" value="1"/>
</dbReference>
<comment type="caution">
    <text evidence="15">The sequence shown here is derived from an EMBL/GenBank/DDBJ whole genome shotgun (WGS) entry which is preliminary data.</text>
</comment>
<dbReference type="GO" id="GO:0006265">
    <property type="term" value="P:DNA topological change"/>
    <property type="evidence" value="ECO:0007669"/>
    <property type="project" value="InterPro"/>
</dbReference>
<gene>
    <name evidence="15" type="ORF">U725_02205</name>
</gene>
<dbReference type="Pfam" id="PF13342">
    <property type="entry name" value="Toprim_Crpt"/>
    <property type="match status" value="1"/>
</dbReference>
<dbReference type="GO" id="GO:0043597">
    <property type="term" value="C:cytoplasmic replication fork"/>
    <property type="evidence" value="ECO:0007669"/>
    <property type="project" value="TreeGrafter"/>
</dbReference>
<evidence type="ECO:0000256" key="5">
    <source>
        <dbReference type="ARBA" id="ARBA00022842"/>
    </source>
</evidence>
<dbReference type="PANTHER" id="PTHR11390:SF21">
    <property type="entry name" value="DNA TOPOISOMERASE 3-ALPHA"/>
    <property type="match status" value="1"/>
</dbReference>
<dbReference type="InterPro" id="IPR006171">
    <property type="entry name" value="TOPRIM_dom"/>
</dbReference>
<dbReference type="Pfam" id="PF01751">
    <property type="entry name" value="Toprim"/>
    <property type="match status" value="1"/>
</dbReference>
<dbReference type="InterPro" id="IPR000380">
    <property type="entry name" value="Topo_IA"/>
</dbReference>
<dbReference type="InterPro" id="IPR003601">
    <property type="entry name" value="Topo_IA_2"/>
</dbReference>
<dbReference type="CDD" id="cd00186">
    <property type="entry name" value="TOP1Ac"/>
    <property type="match status" value="1"/>
</dbReference>
<comment type="catalytic activity">
    <reaction evidence="1">
        <text>ATP-independent breakage of single-stranded DNA, followed by passage and rejoining.</text>
        <dbReference type="EC" id="5.6.2.1"/>
    </reaction>
</comment>
<comment type="similarity">
    <text evidence="2">Belongs to the type IA topoisomerase family.</text>
</comment>
<dbReference type="SMART" id="SM00493">
    <property type="entry name" value="TOPRIM"/>
    <property type="match status" value="1"/>
</dbReference>
<dbReference type="InterPro" id="IPR013826">
    <property type="entry name" value="Topo_IA_cen_sub3"/>
</dbReference>
<dbReference type="Proteomes" id="UP000028401">
    <property type="component" value="Unassembled WGS sequence"/>
</dbReference>
<dbReference type="PROSITE" id="PS00396">
    <property type="entry name" value="TOPO_IA_1"/>
    <property type="match status" value="1"/>
</dbReference>
<sequence>MKTIVLAEKPSQASDYANAFQKHTKKQGYFEVSDPVLANETFITYGFGHLVELASPEQYDTKYKKWDLKNLPIFPEKYKFIVPKDKKGQFSIVSDLIKDADQIIIATDSDREGENIAWSILNKAKIDLKSKDIKRLWINSLEKESILNGFKNLKDGWEFYNFFKEAQTRQISDWLIGMNASPLFTIELQRKGINGVYSIGRVQTPTLYLVYKRYLEIKNFKPTPYFEINAEVQAGADKFNGKLDPYIRFSDKNKLNDFAKEKNIKSGVQEGIISDVKKNLKKSQSPRLFSLSDLQTEVNKRYHASASDTLKAVQKLYEQKILTYPRTDCNFITDNEFNYLKENLSKYISFLNKDLNLNNTNPNKRYVDSSKVQEHHAIILTKTVPSKDNFNKLSDLEKKIYQLVLKTTLAMFADPFEYEETVILTKVNLAIFKTIGKTPKNIGWKELFSEESKESKDDENLLPAVTIGDIVKVDLSVDQKETKPPIPYTEGTLIKAMKTAGKDLDDEEDQEILKDIEGIGTEATRANILETLKNKQYLLTEKNKLTVSQQGITLCKAVELEPLLASAEMTAKWEKALKQIGQKQRTQDNFLEQIKKFITKIINDLPNKMNDSSILNSQIEEQITTQKEIETESEISNCPICKTGKILDKGKFYGCSNYNADEPCKFSLPKKWSEKTLSKTIVKELIEKGETKIIKGFKSKKTGKKFDAKLKLSDGKLSFNFNKGE</sequence>
<keyword evidence="6" id="KW-0799">Topoisomerase</keyword>
<protein>
    <recommendedName>
        <fullName evidence="3">DNA topoisomerase</fullName>
        <ecNumber evidence="3">5.6.2.1</ecNumber>
    </recommendedName>
    <alternativeName>
        <fullName evidence="12">Omega-protein</fullName>
    </alternativeName>
    <alternativeName>
        <fullName evidence="11">Relaxing enzyme</fullName>
    </alternativeName>
    <alternativeName>
        <fullName evidence="9">Swivelase</fullName>
    </alternativeName>
    <alternativeName>
        <fullName evidence="10">Untwisting enzyme</fullName>
    </alternativeName>
</protein>
<keyword evidence="8 15" id="KW-0413">Isomerase</keyword>
<evidence type="ECO:0000313" key="15">
    <source>
        <dbReference type="EMBL" id="KEY61672.1"/>
    </source>
</evidence>
<name>A0A084A8P3_LACLC</name>
<evidence type="ECO:0000259" key="14">
    <source>
        <dbReference type="PROSITE" id="PS52039"/>
    </source>
</evidence>
<dbReference type="NCBIfam" id="NF005829">
    <property type="entry name" value="PRK07726.1"/>
    <property type="match status" value="1"/>
</dbReference>
<evidence type="ECO:0000256" key="4">
    <source>
        <dbReference type="ARBA" id="ARBA00022723"/>
    </source>
</evidence>
<feature type="domain" description="Toprim" evidence="13">
    <location>
        <begin position="2"/>
        <end position="143"/>
    </location>
</feature>
<dbReference type="CDD" id="cd03362">
    <property type="entry name" value="TOPRIM_TopoIA_TopoIII"/>
    <property type="match status" value="1"/>
</dbReference>
<keyword evidence="5" id="KW-0460">Magnesium</keyword>
<evidence type="ECO:0000256" key="7">
    <source>
        <dbReference type="ARBA" id="ARBA00023125"/>
    </source>
</evidence>
<evidence type="ECO:0000256" key="12">
    <source>
        <dbReference type="ARBA" id="ARBA00032877"/>
    </source>
</evidence>
<organism evidence="15 16">
    <name type="scientific">Lactococcus cremoris subsp. cremoris GE214</name>
    <dbReference type="NCBI Taxonomy" id="1415168"/>
    <lineage>
        <taxon>Bacteria</taxon>
        <taxon>Bacillati</taxon>
        <taxon>Bacillota</taxon>
        <taxon>Bacilli</taxon>
        <taxon>Lactobacillales</taxon>
        <taxon>Streptococcaceae</taxon>
        <taxon>Lactococcus</taxon>
        <taxon>Lactococcus cremoris subsp. cremoris</taxon>
    </lineage>
</organism>
<evidence type="ECO:0000256" key="3">
    <source>
        <dbReference type="ARBA" id="ARBA00012891"/>
    </source>
</evidence>
<accession>A0A084A8P3</accession>
<dbReference type="InterPro" id="IPR013497">
    <property type="entry name" value="Topo_IA_cen"/>
</dbReference>
<dbReference type="InterPro" id="IPR023405">
    <property type="entry name" value="Topo_IA_core_domain"/>
</dbReference>